<dbReference type="InterPro" id="IPR007296">
    <property type="entry name" value="DUF403"/>
</dbReference>
<evidence type="ECO:0000259" key="1">
    <source>
        <dbReference type="Pfam" id="PF04168"/>
    </source>
</evidence>
<dbReference type="Proteomes" id="UP000609121">
    <property type="component" value="Unassembled WGS sequence"/>
</dbReference>
<evidence type="ECO:0000259" key="2">
    <source>
        <dbReference type="Pfam" id="PF14403"/>
    </source>
</evidence>
<accession>A0A8J6YSU9</accession>
<keyword evidence="4" id="KW-1185">Reference proteome</keyword>
<evidence type="ECO:0000313" key="4">
    <source>
        <dbReference type="Proteomes" id="UP000609121"/>
    </source>
</evidence>
<proteinExistence type="predicted"/>
<dbReference type="InterPro" id="IPR051680">
    <property type="entry name" value="ATP-dep_Glu-Cys_Ligase-2"/>
</dbReference>
<evidence type="ECO:0000313" key="3">
    <source>
        <dbReference type="EMBL" id="MBE3636955.1"/>
    </source>
</evidence>
<dbReference type="Pfam" id="PF04168">
    <property type="entry name" value="Alpha-E"/>
    <property type="match status" value="1"/>
</dbReference>
<dbReference type="PANTHER" id="PTHR34595">
    <property type="entry name" value="BLR5612 PROTEIN"/>
    <property type="match status" value="1"/>
</dbReference>
<dbReference type="InterPro" id="IPR025841">
    <property type="entry name" value="CP_ATPgrasp_2"/>
</dbReference>
<dbReference type="PANTHER" id="PTHR34595:SF2">
    <property type="entry name" value="BLR2978 PROTEIN"/>
    <property type="match status" value="1"/>
</dbReference>
<dbReference type="Pfam" id="PF14403">
    <property type="entry name" value="CP_ATPgrasp_2"/>
    <property type="match status" value="1"/>
</dbReference>
<name>A0A8J6YSU9_9RHOB</name>
<dbReference type="Gene3D" id="3.40.50.11290">
    <property type="match status" value="1"/>
</dbReference>
<protein>
    <submittedName>
        <fullName evidence="3">Circularly permuted type 2 ATP-grasp protein</fullName>
    </submittedName>
</protein>
<sequence>MRPVWKDFIGQFGRLSGPDMERRFHRAEQYLHDAGVYYREYDHGFSRERAWPLSHIPVLLSEEDWAGISAALVQRANLLEAILADLYGPNHLVADGHLPAALVAAMPEWLRPMVGVTPRSGHYLHFIAFEIGRGPDGRWWVLGDRTQAPTGAGFAVENRVAMSRMFPEYFADRTVAKIGGFFSAFRSALEYLSDAAEGGVGVLTPGMLNQGYFEHAYIARYLGFMLLEGEDLVVRDGRVMVRTVNGLQPISVIWRRIDSAWADPLELNEASRLGTPGLAGAVRQGAVTMVNALGSGVLETRAMLAFIPRICQALTGEPLQMPNIATWWCGQGAERSHVQANTDRMMIASALATRLPFDSDGKTVLGGRFRDSARGPIADWIAAEGGNLVGQEVVRLSTTPAWDGAALVPRPMSLRVFAARTSKGWTLMPGGYARVGRDRESTAISLQRGGSVADVWLLADPPGAQTAIAEARSSLGARPDLSLLPSRAADNLYWLGRYVERAEGTMRLLRAFHVRLADNAAADMPLQHAIAEALTVAGVDVAEPVPGALTDMLDAAVQSAAQVRDRFSVDGWLALKELQGAALLLAENHLSGELPRSGDDIAREISGLLRQVTGFSGLVQDNMYRFTGWRFLSIGRALERSMDTCAMLARFCDEAAPEGGLDLAVELGDSGITHRRRYTIATNRQTVIDLLALDGRNPRGLLYQLNRMRTLCERLPGAENHGRLADFYRAVIRVQTDIELQRPQTLDSQALWKTRGELMEVSNLLTQHFFR</sequence>
<organism evidence="3 4">
    <name type="scientific">Mangrovicoccus algicola</name>
    <dbReference type="NCBI Taxonomy" id="2771008"/>
    <lineage>
        <taxon>Bacteria</taxon>
        <taxon>Pseudomonadati</taxon>
        <taxon>Pseudomonadota</taxon>
        <taxon>Alphaproteobacteria</taxon>
        <taxon>Rhodobacterales</taxon>
        <taxon>Paracoccaceae</taxon>
        <taxon>Mangrovicoccus</taxon>
    </lineage>
</organism>
<reference evidence="3" key="1">
    <citation type="submission" date="2020-09" db="EMBL/GenBank/DDBJ databases">
        <title>A novel bacterium of genus Mangrovicoccus, isolated from South China Sea.</title>
        <authorList>
            <person name="Huang H."/>
            <person name="Mo K."/>
            <person name="Hu Y."/>
        </authorList>
    </citation>
    <scope>NUCLEOTIDE SEQUENCE</scope>
    <source>
        <strain evidence="3">HB182678</strain>
    </source>
</reference>
<dbReference type="SUPFAM" id="SSF56059">
    <property type="entry name" value="Glutathione synthetase ATP-binding domain-like"/>
    <property type="match status" value="1"/>
</dbReference>
<feature type="domain" description="DUF403" evidence="1">
    <location>
        <begin position="484"/>
        <end position="770"/>
    </location>
</feature>
<dbReference type="AlphaFoldDB" id="A0A8J6YSU9"/>
<feature type="domain" description="Circularly permuted ATP-grasp type 2" evidence="2">
    <location>
        <begin position="57"/>
        <end position="435"/>
    </location>
</feature>
<comment type="caution">
    <text evidence="3">The sequence shown here is derived from an EMBL/GenBank/DDBJ whole genome shotgun (WGS) entry which is preliminary data.</text>
</comment>
<dbReference type="EMBL" id="JACVXA010000004">
    <property type="protein sequence ID" value="MBE3636955.1"/>
    <property type="molecule type" value="Genomic_DNA"/>
</dbReference>
<gene>
    <name evidence="3" type="ORF">ICN82_01900</name>
</gene>